<proteinExistence type="predicted"/>
<feature type="compositionally biased region" description="Basic residues" evidence="1">
    <location>
        <begin position="69"/>
        <end position="99"/>
    </location>
</feature>
<reference evidence="3" key="1">
    <citation type="submission" date="2022-08" db="EMBL/GenBank/DDBJ databases">
        <title>Novel sulfate-reducing endosymbionts in the free-living metamonad Anaeramoeba.</title>
        <authorList>
            <person name="Jerlstrom-Hultqvist J."/>
            <person name="Cepicka I."/>
            <person name="Gallot-Lavallee L."/>
            <person name="Salas-Leiva D."/>
            <person name="Curtis B.A."/>
            <person name="Zahonova K."/>
            <person name="Pipaliya S."/>
            <person name="Dacks J."/>
            <person name="Roger A.J."/>
        </authorList>
    </citation>
    <scope>NUCLEOTIDE SEQUENCE</scope>
    <source>
        <strain evidence="3">Schooner1</strain>
    </source>
</reference>
<keyword evidence="4" id="KW-1185">Reference proteome</keyword>
<dbReference type="InterPro" id="IPR023394">
    <property type="entry name" value="Sec7_C_sf"/>
</dbReference>
<evidence type="ECO:0000313" key="4">
    <source>
        <dbReference type="Proteomes" id="UP001150062"/>
    </source>
</evidence>
<dbReference type="PROSITE" id="PS50190">
    <property type="entry name" value="SEC7"/>
    <property type="match status" value="1"/>
</dbReference>
<dbReference type="PANTHER" id="PTHR10663">
    <property type="entry name" value="GUANYL-NUCLEOTIDE EXCHANGE FACTOR"/>
    <property type="match status" value="1"/>
</dbReference>
<dbReference type="Gene3D" id="1.10.1000.11">
    <property type="entry name" value="Arf Nucleotide-binding Site Opener,domain 2"/>
    <property type="match status" value="1"/>
</dbReference>
<dbReference type="InterPro" id="IPR000904">
    <property type="entry name" value="Sec7_dom"/>
</dbReference>
<dbReference type="Pfam" id="PF01369">
    <property type="entry name" value="Sec7"/>
    <property type="match status" value="1"/>
</dbReference>
<evidence type="ECO:0000256" key="1">
    <source>
        <dbReference type="SAM" id="MobiDB-lite"/>
    </source>
</evidence>
<feature type="region of interest" description="Disordered" evidence="1">
    <location>
        <begin position="62"/>
        <end position="122"/>
    </location>
</feature>
<dbReference type="EMBL" id="JAOAOG010000048">
    <property type="protein sequence ID" value="KAJ6252133.1"/>
    <property type="molecule type" value="Genomic_DNA"/>
</dbReference>
<evidence type="ECO:0000259" key="2">
    <source>
        <dbReference type="PROSITE" id="PS50190"/>
    </source>
</evidence>
<protein>
    <submittedName>
        <fullName evidence="3">Guanyl-nucleotide exchange factor</fullName>
    </submittedName>
</protein>
<dbReference type="Proteomes" id="UP001150062">
    <property type="component" value="Unassembled WGS sequence"/>
</dbReference>
<dbReference type="SMART" id="SM00222">
    <property type="entry name" value="Sec7"/>
    <property type="match status" value="1"/>
</dbReference>
<name>A0ABQ8Z5T1_9EUKA</name>
<sequence length="261" mass="30258">MINLHLPEEYKLTNQIEAKKTENGTVYFIPVSTTANNEKSKKKSVLVVHNLSYSGWENFQKAQQEKKNKGSLKKKDNKTKKKKISKNGNHGKKKDKTKQKNPNLSRGNGGKKKDKTRETKESIKKRSIRLFNNGNYLGSFDLLVESGMVNANYRQLAEFVFHTKNLDLVHKGSFLSSELSQEFSRHFYKQNRELFPSSDSIYVLVMSIILLNTYFRNTAIDFSLSKKQFIKNVYRTEDGKLLSKNLLKQVYKSIKKNNIFD</sequence>
<comment type="caution">
    <text evidence="3">The sequence shown here is derived from an EMBL/GenBank/DDBJ whole genome shotgun (WGS) entry which is preliminary data.</text>
</comment>
<gene>
    <name evidence="3" type="ORF">M0813_14515</name>
</gene>
<dbReference type="InterPro" id="IPR035999">
    <property type="entry name" value="Sec7_dom_sf"/>
</dbReference>
<accession>A0ABQ8Z5T1</accession>
<organism evidence="3 4">
    <name type="scientific">Anaeramoeba flamelloides</name>
    <dbReference type="NCBI Taxonomy" id="1746091"/>
    <lineage>
        <taxon>Eukaryota</taxon>
        <taxon>Metamonada</taxon>
        <taxon>Anaeramoebidae</taxon>
        <taxon>Anaeramoeba</taxon>
    </lineage>
</organism>
<feature type="domain" description="SEC7" evidence="2">
    <location>
        <begin position="134"/>
        <end position="257"/>
    </location>
</feature>
<dbReference type="SUPFAM" id="SSF48425">
    <property type="entry name" value="Sec7 domain"/>
    <property type="match status" value="1"/>
</dbReference>
<evidence type="ECO:0000313" key="3">
    <source>
        <dbReference type="EMBL" id="KAJ6252133.1"/>
    </source>
</evidence>